<evidence type="ECO:0000259" key="4">
    <source>
        <dbReference type="Pfam" id="PF01207"/>
    </source>
</evidence>
<evidence type="ECO:0000313" key="5">
    <source>
        <dbReference type="EMBL" id="CAK0883539.1"/>
    </source>
</evidence>
<feature type="region of interest" description="Disordered" evidence="3">
    <location>
        <begin position="144"/>
        <end position="194"/>
    </location>
</feature>
<feature type="compositionally biased region" description="Low complexity" evidence="3">
    <location>
        <begin position="181"/>
        <end position="194"/>
    </location>
</feature>
<organism evidence="5 6">
    <name type="scientific">Prorocentrum cordatum</name>
    <dbReference type="NCBI Taxonomy" id="2364126"/>
    <lineage>
        <taxon>Eukaryota</taxon>
        <taxon>Sar</taxon>
        <taxon>Alveolata</taxon>
        <taxon>Dinophyceae</taxon>
        <taxon>Prorocentrales</taxon>
        <taxon>Prorocentraceae</taxon>
        <taxon>Prorocentrum</taxon>
    </lineage>
</organism>
<feature type="domain" description="DUS-like FMN-binding" evidence="4">
    <location>
        <begin position="1"/>
        <end position="82"/>
    </location>
</feature>
<keyword evidence="1" id="KW-0521">NADP</keyword>
<reference evidence="5" key="1">
    <citation type="submission" date="2023-10" db="EMBL/GenBank/DDBJ databases">
        <authorList>
            <person name="Chen Y."/>
            <person name="Shah S."/>
            <person name="Dougan E. K."/>
            <person name="Thang M."/>
            <person name="Chan C."/>
        </authorList>
    </citation>
    <scope>NUCLEOTIDE SEQUENCE [LARGE SCALE GENOMIC DNA]</scope>
</reference>
<proteinExistence type="predicted"/>
<keyword evidence="2" id="KW-0520">NAD</keyword>
<dbReference type="InterPro" id="IPR035587">
    <property type="entry name" value="DUS-like_FMN-bd"/>
</dbReference>
<dbReference type="EMBL" id="CAUYUJ010018427">
    <property type="protein sequence ID" value="CAK0883539.1"/>
    <property type="molecule type" value="Genomic_DNA"/>
</dbReference>
<sequence length="194" mass="21094">MIANGGVRTYEDATRCLEVTGCDAVMSSEALLENPGLFAPSSCSRDSGRRSLLLQEDLASEYLELAKAHGCQSKCVKAHMFHFLYAALQLHTDLRSQLGQAKGIDEMAAVNEALRRRRAEDRAGGVQWPETGWYMRYREPLRCPEEKERKKRKAQEAEADAEAVRGGPGAEAADEQASKRPAVGAPATAAEGAA</sequence>
<dbReference type="Proteomes" id="UP001189429">
    <property type="component" value="Unassembled WGS sequence"/>
</dbReference>
<accession>A0ABN9WF32</accession>
<gene>
    <name evidence="5" type="ORF">PCOR1329_LOCUS65732</name>
</gene>
<comment type="caution">
    <text evidence="5">The sequence shown here is derived from an EMBL/GenBank/DDBJ whole genome shotgun (WGS) entry which is preliminary data.</text>
</comment>
<dbReference type="InterPro" id="IPR013785">
    <property type="entry name" value="Aldolase_TIM"/>
</dbReference>
<evidence type="ECO:0000256" key="3">
    <source>
        <dbReference type="SAM" id="MobiDB-lite"/>
    </source>
</evidence>
<evidence type="ECO:0000256" key="2">
    <source>
        <dbReference type="ARBA" id="ARBA00023027"/>
    </source>
</evidence>
<dbReference type="PANTHER" id="PTHR11082">
    <property type="entry name" value="TRNA-DIHYDROURIDINE SYNTHASE"/>
    <property type="match status" value="1"/>
</dbReference>
<dbReference type="Gene3D" id="3.20.20.70">
    <property type="entry name" value="Aldolase class I"/>
    <property type="match status" value="1"/>
</dbReference>
<evidence type="ECO:0000313" key="6">
    <source>
        <dbReference type="Proteomes" id="UP001189429"/>
    </source>
</evidence>
<dbReference type="SUPFAM" id="SSF51395">
    <property type="entry name" value="FMN-linked oxidoreductases"/>
    <property type="match status" value="1"/>
</dbReference>
<evidence type="ECO:0000256" key="1">
    <source>
        <dbReference type="ARBA" id="ARBA00022857"/>
    </source>
</evidence>
<name>A0ABN9WF32_9DINO</name>
<dbReference type="Pfam" id="PF01207">
    <property type="entry name" value="Dus"/>
    <property type="match status" value="1"/>
</dbReference>
<dbReference type="PANTHER" id="PTHR11082:SF5">
    <property type="entry name" value="TRNA-DIHYDROURIDINE(16_17) SYNTHASE [NAD(P)(+)]-LIKE"/>
    <property type="match status" value="1"/>
</dbReference>
<keyword evidence="6" id="KW-1185">Reference proteome</keyword>
<protein>
    <recommendedName>
        <fullName evidence="4">DUS-like FMN-binding domain-containing protein</fullName>
    </recommendedName>
</protein>